<feature type="transmembrane region" description="Helical" evidence="1">
    <location>
        <begin position="53"/>
        <end position="74"/>
    </location>
</feature>
<dbReference type="Proteomes" id="UP000614047">
    <property type="component" value="Unassembled WGS sequence"/>
</dbReference>
<gene>
    <name evidence="2" type="ORF">IW256_004106</name>
</gene>
<feature type="transmembrane region" description="Helical" evidence="1">
    <location>
        <begin position="21"/>
        <end position="41"/>
    </location>
</feature>
<evidence type="ECO:0000256" key="1">
    <source>
        <dbReference type="SAM" id="Phobius"/>
    </source>
</evidence>
<dbReference type="EMBL" id="JADOUA010000001">
    <property type="protein sequence ID" value="MBG6089993.1"/>
    <property type="molecule type" value="Genomic_DNA"/>
</dbReference>
<evidence type="ECO:0000313" key="3">
    <source>
        <dbReference type="Proteomes" id="UP000614047"/>
    </source>
</evidence>
<sequence length="87" mass="9487">MIDDKAGIAQADRGTRHFREVFMLALAAAAVFGLALLFDLADVASDPFDYQTLVTVGLLLIALHLAGVGTGTDWRSRGWSRRRAGRR</sequence>
<keyword evidence="1" id="KW-1133">Transmembrane helix</keyword>
<proteinExistence type="predicted"/>
<name>A0A931DNR3_9ACTN</name>
<organism evidence="2 3">
    <name type="scientific">Actinomadura viridis</name>
    <dbReference type="NCBI Taxonomy" id="58110"/>
    <lineage>
        <taxon>Bacteria</taxon>
        <taxon>Bacillati</taxon>
        <taxon>Actinomycetota</taxon>
        <taxon>Actinomycetes</taxon>
        <taxon>Streptosporangiales</taxon>
        <taxon>Thermomonosporaceae</taxon>
        <taxon>Actinomadura</taxon>
    </lineage>
</organism>
<dbReference type="RefSeq" id="WP_231403857.1">
    <property type="nucleotide sequence ID" value="NZ_BAABES010000010.1"/>
</dbReference>
<keyword evidence="1" id="KW-0472">Membrane</keyword>
<accession>A0A931DNR3</accession>
<keyword evidence="1" id="KW-0812">Transmembrane</keyword>
<reference evidence="2" key="1">
    <citation type="submission" date="2020-11" db="EMBL/GenBank/DDBJ databases">
        <title>Sequencing the genomes of 1000 actinobacteria strains.</title>
        <authorList>
            <person name="Klenk H.-P."/>
        </authorList>
    </citation>
    <scope>NUCLEOTIDE SEQUENCE</scope>
    <source>
        <strain evidence="2">DSM 43175</strain>
    </source>
</reference>
<keyword evidence="3" id="KW-1185">Reference proteome</keyword>
<evidence type="ECO:0000313" key="2">
    <source>
        <dbReference type="EMBL" id="MBG6089993.1"/>
    </source>
</evidence>
<comment type="caution">
    <text evidence="2">The sequence shown here is derived from an EMBL/GenBank/DDBJ whole genome shotgun (WGS) entry which is preliminary data.</text>
</comment>
<dbReference type="AlphaFoldDB" id="A0A931DNR3"/>
<protein>
    <submittedName>
        <fullName evidence="2">Uncharacterized protein</fullName>
    </submittedName>
</protein>